<comment type="caution">
    <text evidence="2">The sequence shown here is derived from an EMBL/GenBank/DDBJ whole genome shotgun (WGS) entry which is preliminary data.</text>
</comment>
<dbReference type="InterPro" id="IPR011989">
    <property type="entry name" value="ARM-like"/>
</dbReference>
<dbReference type="InterPro" id="IPR016024">
    <property type="entry name" value="ARM-type_fold"/>
</dbReference>
<dbReference type="Gene3D" id="1.25.10.10">
    <property type="entry name" value="Leucine-rich Repeat Variant"/>
    <property type="match status" value="1"/>
</dbReference>
<accession>A0ABR2JDR2</accession>
<dbReference type="Proteomes" id="UP001470230">
    <property type="component" value="Unassembled WGS sequence"/>
</dbReference>
<feature type="compositionally biased region" description="Basic residues" evidence="1">
    <location>
        <begin position="655"/>
        <end position="667"/>
    </location>
</feature>
<reference evidence="2 3" key="1">
    <citation type="submission" date="2024-04" db="EMBL/GenBank/DDBJ databases">
        <title>Tritrichomonas musculus Genome.</title>
        <authorList>
            <person name="Alves-Ferreira E."/>
            <person name="Grigg M."/>
            <person name="Lorenzi H."/>
            <person name="Galac M."/>
        </authorList>
    </citation>
    <scope>NUCLEOTIDE SEQUENCE [LARGE SCALE GENOMIC DNA]</scope>
    <source>
        <strain evidence="2 3">EAF2021</strain>
    </source>
</reference>
<feature type="region of interest" description="Disordered" evidence="1">
    <location>
        <begin position="655"/>
        <end position="740"/>
    </location>
</feature>
<organism evidence="2 3">
    <name type="scientific">Tritrichomonas musculus</name>
    <dbReference type="NCBI Taxonomy" id="1915356"/>
    <lineage>
        <taxon>Eukaryota</taxon>
        <taxon>Metamonada</taxon>
        <taxon>Parabasalia</taxon>
        <taxon>Tritrichomonadida</taxon>
        <taxon>Tritrichomonadidae</taxon>
        <taxon>Tritrichomonas</taxon>
    </lineage>
</organism>
<evidence type="ECO:0000313" key="2">
    <source>
        <dbReference type="EMBL" id="KAK8875895.1"/>
    </source>
</evidence>
<feature type="compositionally biased region" description="Low complexity" evidence="1">
    <location>
        <begin position="679"/>
        <end position="715"/>
    </location>
</feature>
<feature type="compositionally biased region" description="Low complexity" evidence="1">
    <location>
        <begin position="726"/>
        <end position="739"/>
    </location>
</feature>
<feature type="region of interest" description="Disordered" evidence="1">
    <location>
        <begin position="861"/>
        <end position="882"/>
    </location>
</feature>
<evidence type="ECO:0008006" key="4">
    <source>
        <dbReference type="Google" id="ProtNLM"/>
    </source>
</evidence>
<keyword evidence="3" id="KW-1185">Reference proteome</keyword>
<evidence type="ECO:0000313" key="3">
    <source>
        <dbReference type="Proteomes" id="UP001470230"/>
    </source>
</evidence>
<name>A0ABR2JDR2_9EUKA</name>
<dbReference type="SUPFAM" id="SSF48371">
    <property type="entry name" value="ARM repeat"/>
    <property type="match status" value="1"/>
</dbReference>
<dbReference type="EMBL" id="JAPFFF010000012">
    <property type="protein sequence ID" value="KAK8875895.1"/>
    <property type="molecule type" value="Genomic_DNA"/>
</dbReference>
<evidence type="ECO:0000256" key="1">
    <source>
        <dbReference type="SAM" id="MobiDB-lite"/>
    </source>
</evidence>
<sequence>MDILEKEIQIALNPLIDFEERERSTKYFNDFINSLDSIFLSLRLYLSSNNLTVKFASSIVLRHTLNKLWPVYCNDTHIKKEIHELIINCIKSKGDYVLFSYFLYSIENVIATDSEDWIELQQFYNFQISEGTEETIVYPIMIASLTAGSISYNMVTSKLVYFLSLAQFSFGVDNDFLIIFASKLISKLFTRLSAEDLFHLSGPFEFVMKKWGYSIIEGDDELSFWLNQIVNEVIHNQKIPFTADTFMNFLSDLSSRDLSIFSLHLLYGNMTDFLKFYGSQIEGIGVQIEVILNTASSLFENNFLNAQSEMFFIMNAFNTILKTTNAEDSISYLFEYKEDVNHIISNEDRLNELASYLLAVLMCVETSFEFCLPYINVLIETVFETLHHSHFCIQEISIEIVRRICSSLHYLHDFDNNRATDAFFDPFYHLLQSESELVVFRTIRSLIELLHVATIDSNLVGPTIDLLYNLYNNNINKYIVLEAISSIVFSAEMKVRAYSMNIYETAKNALLSNDSILIATGIESIANLFFYCHDILDSKEAEVFDMLLSFADSASGDVRSAVAFGFRVFLKNEEKWKEIFLPHFSAILAFIDDTLEKFIGETTRSCLLDVLRLMKVIVKHYSQTVKEVLNKTQISDTELNNRNHSSSLEFTIKHSSHQHSNNLKHNHSSNQDSNNLNHSSNQDSNNLNYSSNLESNNRLNNLNHNNGLNLSHGLNTSCAKSHNTDDAQSSSDNASQSSSHRLLKMFRSNESPSHGPNKILVPAKSQNQAKILNHKANKILNQNLNKFPKSSSYEFQRLISRDGEEAKDDSNDEIVSCYEKWFSYALLCFDTIFIPLHIAAISLATNLYQKRSMNQKMFTSQVTHNPTEDQEEESKTTLKDENKTTLKEVNKTTFKEESKTTLKEVNKTTFKEEPKTTLKDGNKIFLKEESNTNLEDEFKTTLKSEFFTLLEDDFNDESPYITSASINAFAKLTEDDLSDLPNDSIVEKTINLLCKFDSLHRSPSNENGFDDQQIYIINYDEDDDNNEGNRPKMHHHNHSLPMLVKKSIYHYFSVLTSTDQCVSFPLDLLVEHSKVIDEDDSERTLYYYTVESLYFNTIKNTKNFSINVINNMIEMEKEGRYSYLNGKSRTIIFDGFNKCDLYSWPSSLISLDIITQDLFKNGLIELCEELIQWIERYIDSLFKTQYSHQSAYFQTVYPAMSIILTFCCAKRIDILKWIPLIIKKFPIRSEFGFADTIVREITELYLIAPLKMNPFAPHLMYILVGILALPDDEFELYNFKNDTLSNAVQMVKKLANLNPQTFVIISSSFLDVNSKPMFEKRMAQY</sequence>
<gene>
    <name evidence="2" type="ORF">M9Y10_006071</name>
</gene>
<feature type="compositionally biased region" description="Basic and acidic residues" evidence="1">
    <location>
        <begin position="873"/>
        <end position="882"/>
    </location>
</feature>
<protein>
    <recommendedName>
        <fullName evidence="4">Importin N-terminal domain-containing protein</fullName>
    </recommendedName>
</protein>
<proteinExistence type="predicted"/>